<reference evidence="2 3" key="2">
    <citation type="journal article" date="2015" name="Stand. Genomic Sci.">
        <title>Draft genome sequence of Cellulomonas carbonis T26(T) and comparative analysis of six Cellulomonas genomes.</title>
        <authorList>
            <person name="Zhuang W."/>
            <person name="Zhang S."/>
            <person name="Xia X."/>
            <person name="Wang G."/>
        </authorList>
    </citation>
    <scope>NUCLEOTIDE SEQUENCE [LARGE SCALE GENOMIC DNA]</scope>
    <source>
        <strain evidence="2 3">T26</strain>
    </source>
</reference>
<dbReference type="EMBL" id="AXCY01000003">
    <property type="protein sequence ID" value="KGM12577.1"/>
    <property type="molecule type" value="Genomic_DNA"/>
</dbReference>
<organism evidence="2 3">
    <name type="scientific">Cellulomonas carbonis T26</name>
    <dbReference type="NCBI Taxonomy" id="947969"/>
    <lineage>
        <taxon>Bacteria</taxon>
        <taxon>Bacillati</taxon>
        <taxon>Actinomycetota</taxon>
        <taxon>Actinomycetes</taxon>
        <taxon>Micrococcales</taxon>
        <taxon>Cellulomonadaceae</taxon>
        <taxon>Cellulomonas</taxon>
    </lineage>
</organism>
<accession>A0A0A0BXZ9</accession>
<keyword evidence="1" id="KW-0812">Transmembrane</keyword>
<proteinExistence type="predicted"/>
<evidence type="ECO:0000313" key="2">
    <source>
        <dbReference type="EMBL" id="KGM12577.1"/>
    </source>
</evidence>
<dbReference type="Pfam" id="PF11292">
    <property type="entry name" value="DUF3093"/>
    <property type="match status" value="1"/>
</dbReference>
<sequence length="158" mass="16403">MGPAPYDERLWPGPGGWAAVLGFAAVVLVALLPVEPRLAVAVAGATAVVGVVLVAVTAPRVRVAEGVLRAGRAHIPVGLLGVPAVLDRDGVREALGPGSDARAYACFRSWVAGAVEVPVTDPADPTPTWLVSSRRPEDLREALLAEQRRQAAHSEQIG</sequence>
<dbReference type="Proteomes" id="UP000029839">
    <property type="component" value="Unassembled WGS sequence"/>
</dbReference>
<gene>
    <name evidence="2" type="ORF">N868_09935</name>
</gene>
<evidence type="ECO:0000256" key="1">
    <source>
        <dbReference type="SAM" id="Phobius"/>
    </source>
</evidence>
<feature type="transmembrane region" description="Helical" evidence="1">
    <location>
        <begin position="15"/>
        <end position="32"/>
    </location>
</feature>
<comment type="caution">
    <text evidence="2">The sequence shown here is derived from an EMBL/GenBank/DDBJ whole genome shotgun (WGS) entry which is preliminary data.</text>
</comment>
<name>A0A0A0BXZ9_9CELL</name>
<protein>
    <recommendedName>
        <fullName evidence="4">DUF3093 domain-containing protein</fullName>
    </recommendedName>
</protein>
<dbReference type="InterPro" id="IPR021443">
    <property type="entry name" value="DUF3093"/>
</dbReference>
<feature type="transmembrane region" description="Helical" evidence="1">
    <location>
        <begin position="39"/>
        <end position="58"/>
    </location>
</feature>
<reference evidence="2 3" key="1">
    <citation type="submission" date="2013-08" db="EMBL/GenBank/DDBJ databases">
        <title>Genome sequencing of Cellulomonas carbonis T26.</title>
        <authorList>
            <person name="Chen F."/>
            <person name="Li Y."/>
            <person name="Wang G."/>
        </authorList>
    </citation>
    <scope>NUCLEOTIDE SEQUENCE [LARGE SCALE GENOMIC DNA]</scope>
    <source>
        <strain evidence="2 3">T26</strain>
    </source>
</reference>
<evidence type="ECO:0008006" key="4">
    <source>
        <dbReference type="Google" id="ProtNLM"/>
    </source>
</evidence>
<keyword evidence="1" id="KW-1133">Transmembrane helix</keyword>
<dbReference type="AlphaFoldDB" id="A0A0A0BXZ9"/>
<keyword evidence="3" id="KW-1185">Reference proteome</keyword>
<keyword evidence="1" id="KW-0472">Membrane</keyword>
<evidence type="ECO:0000313" key="3">
    <source>
        <dbReference type="Proteomes" id="UP000029839"/>
    </source>
</evidence>